<accession>A0A7X0STN1</accession>
<dbReference type="Proteomes" id="UP000564644">
    <property type="component" value="Unassembled WGS sequence"/>
</dbReference>
<evidence type="ECO:0000313" key="1">
    <source>
        <dbReference type="EMBL" id="MBB6735917.1"/>
    </source>
</evidence>
<proteinExistence type="predicted"/>
<evidence type="ECO:0008006" key="3">
    <source>
        <dbReference type="Google" id="ProtNLM"/>
    </source>
</evidence>
<evidence type="ECO:0000313" key="2">
    <source>
        <dbReference type="Proteomes" id="UP000564644"/>
    </source>
</evidence>
<comment type="caution">
    <text evidence="1">The sequence shown here is derived from an EMBL/GenBank/DDBJ whole genome shotgun (WGS) entry which is preliminary data.</text>
</comment>
<name>A0A7X0STN1_9BACL</name>
<gene>
    <name evidence="1" type="ORF">H7C18_33910</name>
</gene>
<organism evidence="1 2">
    <name type="scientific">Cohnella zeiphila</name>
    <dbReference type="NCBI Taxonomy" id="2761120"/>
    <lineage>
        <taxon>Bacteria</taxon>
        <taxon>Bacillati</taxon>
        <taxon>Bacillota</taxon>
        <taxon>Bacilli</taxon>
        <taxon>Bacillales</taxon>
        <taxon>Paenibacillaceae</taxon>
        <taxon>Cohnella</taxon>
    </lineage>
</organism>
<protein>
    <recommendedName>
        <fullName evidence="3">IS1595 family transposase</fullName>
    </recommendedName>
</protein>
<feature type="non-terminal residue" evidence="1">
    <location>
        <position position="1"/>
    </location>
</feature>
<reference evidence="1 2" key="1">
    <citation type="submission" date="2020-08" db="EMBL/GenBank/DDBJ databases">
        <title>Cohnella phylogeny.</title>
        <authorList>
            <person name="Dunlap C."/>
        </authorList>
    </citation>
    <scope>NUCLEOTIDE SEQUENCE [LARGE SCALE GENOMIC DNA]</scope>
    <source>
        <strain evidence="1 2">CBP 2801</strain>
    </source>
</reference>
<sequence>SVLIGASEDDKGRPGRVKIVHQDKRLLRGRFASPDPSPFVEAHVAPSSRRGIRYTRRIHSDRHLELLKIVREAESWLTQVFRGIGPKHLQAYLNHYCYIRNRQNRSVFGDLLRWCSATPPLSYPVLIRKAAGRAGRPVRTAGSTHRTAAG</sequence>
<dbReference type="AlphaFoldDB" id="A0A7X0STN1"/>
<dbReference type="EMBL" id="JACJVO010000061">
    <property type="protein sequence ID" value="MBB6735917.1"/>
    <property type="molecule type" value="Genomic_DNA"/>
</dbReference>
<keyword evidence="2" id="KW-1185">Reference proteome</keyword>